<name>A0A6V7UJ29_MELEN</name>
<organism evidence="3 4">
    <name type="scientific">Meloidogyne enterolobii</name>
    <name type="common">Root-knot nematode worm</name>
    <name type="synonym">Meloidogyne mayaguensis</name>
    <dbReference type="NCBI Taxonomy" id="390850"/>
    <lineage>
        <taxon>Eukaryota</taxon>
        <taxon>Metazoa</taxon>
        <taxon>Ecdysozoa</taxon>
        <taxon>Nematoda</taxon>
        <taxon>Chromadorea</taxon>
        <taxon>Rhabditida</taxon>
        <taxon>Tylenchina</taxon>
        <taxon>Tylenchomorpha</taxon>
        <taxon>Tylenchoidea</taxon>
        <taxon>Meloidogynidae</taxon>
        <taxon>Meloidogyninae</taxon>
        <taxon>Meloidogyne</taxon>
    </lineage>
</organism>
<evidence type="ECO:0000256" key="1">
    <source>
        <dbReference type="SAM" id="MobiDB-lite"/>
    </source>
</evidence>
<sequence>MKLISVLFFLIFNSILWSLINSVKNNKNQNEFIRVEETLKNLNKILNDGAESSAAAQNQKYEETLKPKAKIAKMETTRNNEEERGFNRKEYMKDYYQKNKERFSENRRNYYNKNKEKEHQTRKKYYQKNKKRINENNTEYNRKYRLRKKIEKESQQNDKSIVENVNFDNNKGTSFVNPQNNVTENKGKELTVSKENVQLDQGNIHPQNDTPSQSTLNEEGISFGNLQTNDYPNNLDDTIYDTSKQEKLQKERNSIQKEDLENLPDLKFLEASNFWDDPNF</sequence>
<dbReference type="EMBL" id="CAJEWN010000066">
    <property type="protein sequence ID" value="CAD2157470.1"/>
    <property type="molecule type" value="Genomic_DNA"/>
</dbReference>
<comment type="caution">
    <text evidence="3">The sequence shown here is derived from an EMBL/GenBank/DDBJ whole genome shotgun (WGS) entry which is preliminary data.</text>
</comment>
<protein>
    <submittedName>
        <fullName evidence="3">Uncharacterized protein</fullName>
    </submittedName>
</protein>
<gene>
    <name evidence="3" type="ORF">MENT_LOCUS12641</name>
</gene>
<feature type="compositionally biased region" description="Polar residues" evidence="1">
    <location>
        <begin position="199"/>
        <end position="217"/>
    </location>
</feature>
<feature type="region of interest" description="Disordered" evidence="1">
    <location>
        <begin position="199"/>
        <end position="218"/>
    </location>
</feature>
<feature type="compositionally biased region" description="Basic residues" evidence="1">
    <location>
        <begin position="120"/>
        <end position="131"/>
    </location>
</feature>
<proteinExistence type="predicted"/>
<evidence type="ECO:0000313" key="4">
    <source>
        <dbReference type="Proteomes" id="UP000580250"/>
    </source>
</evidence>
<reference evidence="3 4" key="1">
    <citation type="submission" date="2020-08" db="EMBL/GenBank/DDBJ databases">
        <authorList>
            <person name="Koutsovoulos G."/>
            <person name="Danchin GJ E."/>
        </authorList>
    </citation>
    <scope>NUCLEOTIDE SEQUENCE [LARGE SCALE GENOMIC DNA]</scope>
</reference>
<dbReference type="AlphaFoldDB" id="A0A6V7UJ29"/>
<evidence type="ECO:0000313" key="3">
    <source>
        <dbReference type="EMBL" id="CAD2157470.1"/>
    </source>
</evidence>
<dbReference type="OrthoDB" id="3937900at2759"/>
<evidence type="ECO:0000256" key="2">
    <source>
        <dbReference type="SAM" id="SignalP"/>
    </source>
</evidence>
<dbReference type="Proteomes" id="UP000580250">
    <property type="component" value="Unassembled WGS sequence"/>
</dbReference>
<feature type="compositionally biased region" description="Basic and acidic residues" evidence="1">
    <location>
        <begin position="98"/>
        <end position="119"/>
    </location>
</feature>
<feature type="region of interest" description="Disordered" evidence="1">
    <location>
        <begin position="98"/>
        <end position="136"/>
    </location>
</feature>
<feature type="chain" id="PRO_5027588155" evidence="2">
    <location>
        <begin position="23"/>
        <end position="280"/>
    </location>
</feature>
<accession>A0A6V7UJ29</accession>
<keyword evidence="2" id="KW-0732">Signal</keyword>
<feature type="signal peptide" evidence="2">
    <location>
        <begin position="1"/>
        <end position="22"/>
    </location>
</feature>